<dbReference type="Gene3D" id="3.40.50.2300">
    <property type="match status" value="1"/>
</dbReference>
<evidence type="ECO:0000256" key="2">
    <source>
        <dbReference type="ARBA" id="ARBA00012438"/>
    </source>
</evidence>
<keyword evidence="8" id="KW-0812">Transmembrane</keyword>
<evidence type="ECO:0000256" key="1">
    <source>
        <dbReference type="ARBA" id="ARBA00000085"/>
    </source>
</evidence>
<sequence length="1028" mass="114682">MTFWTHSSLRLPGQAEDMLGPISDTKGPVRPMADLPPPAVQKPPSFLRNPPSILATLTSKWQGFRQGHREGSGIPLESSILPGETEDWQCIQRVVEECRGVVIPDDQMIVDEVVVDRSWSDDFGASIPSEGDANSISYHSGYQHTTPPTSVHERFRPSLNLCQPFSVLWDHICLYLMEFFSSRFPDPKLEADHQKEVWGQSKRLALWASTFFIANWVLGVAFIQGPVVLSDKIFYYGIAPALTFPIIIFCAFDYPRDHATIYQTFLCVSVWSWPFYQVIFFVMCGLYKPSYAIFTCGTKDFMSTFYYSSALQTIALFGAGMKRLSTLIGACTFLIFCFVLPTRAIWTRNILDFIVYQGVLMYIHYRRENSSRRLYTLRMQLNLQFDRTRRAQINERRAADSKRRLTSYVFHEVRVPLNTALLAVQNMEASGSVDKDQAIEFSALEGSLSMMSKVLNDVLDFNRMDSGRLESVFQPYMFHQVMQSMFIPLQLATNARGLELVINLDTNIDKVARLAAYQFQGYSQEEIQHKLKDNPSGESSWGVVVGDEIRLRQIITNLASNACKFTPAGGKLTISTHLILPVLYSRASTEAQEFSTEPSQKLNTPSTERLSLIEQDITSIVERIVVRIEVSDTGWGIRPQDMVHSRLFSAFNQTEQGRLQGGKGTGLGLALVRQIVKLSGGRLGVRSKLGEGSTFWVELPLGVGCKAAVSVAPPTTSNTNSTTQLEQMFDVPAMPLVPSDSTNDMTDSVNPNVFRRSASTRTRSSSALHSIMDQVGSVELVLSRFDSGSLVPTRTIEDFSTGTEYPPDQETGSNGPHGEFPRPFVLEKETSSDTLRHPHQHPSETPALTSTKHPSLRTIPPKSPTLLDNNLPVLVVDDDPLTRMLMKRMLTRMGCTVSTAENGEIAMAMVVGSAPKSPVGDTPGPTSEQPTLNPQYPYSVVFMDNQMPVMSGLNAIKKLRDLGRQDFVVGVTGNALLDDQNEYLEAGVNYVLTKPVLERNLKRMLVIAMERSVDLQATLNCRGYILHG</sequence>
<evidence type="ECO:0000256" key="5">
    <source>
        <dbReference type="ARBA" id="ARBA00022777"/>
    </source>
</evidence>
<dbReference type="InterPro" id="IPR005467">
    <property type="entry name" value="His_kinase_dom"/>
</dbReference>
<dbReference type="InterPro" id="IPR003661">
    <property type="entry name" value="HisK_dim/P_dom"/>
</dbReference>
<dbReference type="Pfam" id="PF02518">
    <property type="entry name" value="HATPase_c"/>
    <property type="match status" value="1"/>
</dbReference>
<dbReference type="CDD" id="cd17546">
    <property type="entry name" value="REC_hyHK_CKI1_RcsC-like"/>
    <property type="match status" value="1"/>
</dbReference>
<protein>
    <recommendedName>
        <fullName evidence="2">histidine kinase</fullName>
        <ecNumber evidence="2">2.7.13.3</ecNumber>
    </recommendedName>
</protein>
<feature type="transmembrane region" description="Helical" evidence="8">
    <location>
        <begin position="264"/>
        <end position="283"/>
    </location>
</feature>
<evidence type="ECO:0000256" key="4">
    <source>
        <dbReference type="ARBA" id="ARBA00022679"/>
    </source>
</evidence>
<feature type="compositionally biased region" description="Basic and acidic residues" evidence="7">
    <location>
        <begin position="825"/>
        <end position="836"/>
    </location>
</feature>
<dbReference type="Pfam" id="PF00512">
    <property type="entry name" value="HisKA"/>
    <property type="match status" value="1"/>
</dbReference>
<accession>A0A9P5YCH3</accession>
<dbReference type="Proteomes" id="UP000807353">
    <property type="component" value="Unassembled WGS sequence"/>
</dbReference>
<feature type="region of interest" description="Disordered" evidence="7">
    <location>
        <begin position="794"/>
        <end position="864"/>
    </location>
</feature>
<evidence type="ECO:0000256" key="6">
    <source>
        <dbReference type="PROSITE-ProRule" id="PRU00169"/>
    </source>
</evidence>
<feature type="modified residue" description="4-aspartylphosphate" evidence="6">
    <location>
        <position position="944"/>
    </location>
</feature>
<comment type="catalytic activity">
    <reaction evidence="1">
        <text>ATP + protein L-histidine = ADP + protein N-phospho-L-histidine.</text>
        <dbReference type="EC" id="2.7.13.3"/>
    </reaction>
</comment>
<dbReference type="SMART" id="SM00448">
    <property type="entry name" value="REC"/>
    <property type="match status" value="1"/>
</dbReference>
<organism evidence="11 12">
    <name type="scientific">Collybia nuda</name>
    <dbReference type="NCBI Taxonomy" id="64659"/>
    <lineage>
        <taxon>Eukaryota</taxon>
        <taxon>Fungi</taxon>
        <taxon>Dikarya</taxon>
        <taxon>Basidiomycota</taxon>
        <taxon>Agaricomycotina</taxon>
        <taxon>Agaricomycetes</taxon>
        <taxon>Agaricomycetidae</taxon>
        <taxon>Agaricales</taxon>
        <taxon>Tricholomatineae</taxon>
        <taxon>Clitocybaceae</taxon>
        <taxon>Collybia</taxon>
    </lineage>
</organism>
<dbReference type="Pfam" id="PF00072">
    <property type="entry name" value="Response_reg"/>
    <property type="match status" value="1"/>
</dbReference>
<evidence type="ECO:0000256" key="3">
    <source>
        <dbReference type="ARBA" id="ARBA00022553"/>
    </source>
</evidence>
<dbReference type="InterPro" id="IPR011006">
    <property type="entry name" value="CheY-like_superfamily"/>
</dbReference>
<keyword evidence="4" id="KW-0808">Transferase</keyword>
<evidence type="ECO:0000259" key="10">
    <source>
        <dbReference type="PROSITE" id="PS50110"/>
    </source>
</evidence>
<dbReference type="Gene3D" id="1.10.287.130">
    <property type="match status" value="1"/>
</dbReference>
<dbReference type="InterPro" id="IPR001789">
    <property type="entry name" value="Sig_transdc_resp-reg_receiver"/>
</dbReference>
<evidence type="ECO:0000313" key="11">
    <source>
        <dbReference type="EMBL" id="KAF9466155.1"/>
    </source>
</evidence>
<keyword evidence="3 6" id="KW-0597">Phosphoprotein</keyword>
<feature type="transmembrane region" description="Helical" evidence="8">
    <location>
        <begin position="303"/>
        <end position="320"/>
    </location>
</feature>
<evidence type="ECO:0000256" key="8">
    <source>
        <dbReference type="SAM" id="Phobius"/>
    </source>
</evidence>
<dbReference type="SMART" id="SM00388">
    <property type="entry name" value="HisKA"/>
    <property type="match status" value="1"/>
</dbReference>
<dbReference type="GO" id="GO:0000155">
    <property type="term" value="F:phosphorelay sensor kinase activity"/>
    <property type="evidence" value="ECO:0007669"/>
    <property type="project" value="InterPro"/>
</dbReference>
<keyword evidence="5" id="KW-0418">Kinase</keyword>
<dbReference type="InterPro" id="IPR003594">
    <property type="entry name" value="HATPase_dom"/>
</dbReference>
<dbReference type="SUPFAM" id="SSF52172">
    <property type="entry name" value="CheY-like"/>
    <property type="match status" value="1"/>
</dbReference>
<keyword evidence="12" id="KW-1185">Reference proteome</keyword>
<name>A0A9P5YCH3_9AGAR</name>
<gene>
    <name evidence="11" type="ORF">BDZ94DRAFT_249341</name>
</gene>
<dbReference type="PRINTS" id="PR00344">
    <property type="entry name" value="BCTRLSENSOR"/>
</dbReference>
<keyword evidence="8" id="KW-0472">Membrane</keyword>
<dbReference type="OrthoDB" id="60033at2759"/>
<dbReference type="SUPFAM" id="SSF55874">
    <property type="entry name" value="ATPase domain of HSP90 chaperone/DNA topoisomerase II/histidine kinase"/>
    <property type="match status" value="1"/>
</dbReference>
<feature type="domain" description="Histidine kinase" evidence="9">
    <location>
        <begin position="408"/>
        <end position="703"/>
    </location>
</feature>
<feature type="domain" description="Response regulatory" evidence="10">
    <location>
        <begin position="872"/>
        <end position="1009"/>
    </location>
</feature>
<keyword evidence="8" id="KW-1133">Transmembrane helix</keyword>
<dbReference type="SMART" id="SM00387">
    <property type="entry name" value="HATPase_c"/>
    <property type="match status" value="1"/>
</dbReference>
<dbReference type="GO" id="GO:0005886">
    <property type="term" value="C:plasma membrane"/>
    <property type="evidence" value="ECO:0007669"/>
    <property type="project" value="TreeGrafter"/>
</dbReference>
<dbReference type="PANTHER" id="PTHR43047">
    <property type="entry name" value="TWO-COMPONENT HISTIDINE PROTEIN KINASE"/>
    <property type="match status" value="1"/>
</dbReference>
<dbReference type="InterPro" id="IPR004358">
    <property type="entry name" value="Sig_transdc_His_kin-like_C"/>
</dbReference>
<dbReference type="InterPro" id="IPR036097">
    <property type="entry name" value="HisK_dim/P_sf"/>
</dbReference>
<dbReference type="Gene3D" id="3.30.565.10">
    <property type="entry name" value="Histidine kinase-like ATPase, C-terminal domain"/>
    <property type="match status" value="1"/>
</dbReference>
<dbReference type="GO" id="GO:0009927">
    <property type="term" value="F:histidine phosphotransfer kinase activity"/>
    <property type="evidence" value="ECO:0007669"/>
    <property type="project" value="TreeGrafter"/>
</dbReference>
<dbReference type="EC" id="2.7.13.3" evidence="2"/>
<feature type="transmembrane region" description="Helical" evidence="8">
    <location>
        <begin position="204"/>
        <end position="227"/>
    </location>
</feature>
<dbReference type="AlphaFoldDB" id="A0A9P5YCH3"/>
<dbReference type="PROSITE" id="PS50109">
    <property type="entry name" value="HIS_KIN"/>
    <property type="match status" value="1"/>
</dbReference>
<dbReference type="InterPro" id="IPR036890">
    <property type="entry name" value="HATPase_C_sf"/>
</dbReference>
<dbReference type="EMBL" id="MU150243">
    <property type="protein sequence ID" value="KAF9466155.1"/>
    <property type="molecule type" value="Genomic_DNA"/>
</dbReference>
<proteinExistence type="predicted"/>
<evidence type="ECO:0000313" key="12">
    <source>
        <dbReference type="Proteomes" id="UP000807353"/>
    </source>
</evidence>
<dbReference type="CDD" id="cd00082">
    <property type="entry name" value="HisKA"/>
    <property type="match status" value="1"/>
</dbReference>
<reference evidence="11" key="1">
    <citation type="submission" date="2020-11" db="EMBL/GenBank/DDBJ databases">
        <authorList>
            <consortium name="DOE Joint Genome Institute"/>
            <person name="Ahrendt S."/>
            <person name="Riley R."/>
            <person name="Andreopoulos W."/>
            <person name="Labutti K."/>
            <person name="Pangilinan J."/>
            <person name="Ruiz-Duenas F.J."/>
            <person name="Barrasa J.M."/>
            <person name="Sanchez-Garcia M."/>
            <person name="Camarero S."/>
            <person name="Miyauchi S."/>
            <person name="Serrano A."/>
            <person name="Linde D."/>
            <person name="Babiker R."/>
            <person name="Drula E."/>
            <person name="Ayuso-Fernandez I."/>
            <person name="Pacheco R."/>
            <person name="Padilla G."/>
            <person name="Ferreira P."/>
            <person name="Barriuso J."/>
            <person name="Kellner H."/>
            <person name="Castanera R."/>
            <person name="Alfaro M."/>
            <person name="Ramirez L."/>
            <person name="Pisabarro A.G."/>
            <person name="Kuo A."/>
            <person name="Tritt A."/>
            <person name="Lipzen A."/>
            <person name="He G."/>
            <person name="Yan M."/>
            <person name="Ng V."/>
            <person name="Cullen D."/>
            <person name="Martin F."/>
            <person name="Rosso M.-N."/>
            <person name="Henrissat B."/>
            <person name="Hibbett D."/>
            <person name="Martinez A.T."/>
            <person name="Grigoriev I.V."/>
        </authorList>
    </citation>
    <scope>NUCLEOTIDE SEQUENCE</scope>
    <source>
        <strain evidence="11">CBS 247.69</strain>
    </source>
</reference>
<comment type="caution">
    <text evidence="11">The sequence shown here is derived from an EMBL/GenBank/DDBJ whole genome shotgun (WGS) entry which is preliminary data.</text>
</comment>
<dbReference type="SUPFAM" id="SSF47384">
    <property type="entry name" value="Homodimeric domain of signal transducing histidine kinase"/>
    <property type="match status" value="1"/>
</dbReference>
<feature type="transmembrane region" description="Helical" evidence="8">
    <location>
        <begin position="327"/>
        <end position="346"/>
    </location>
</feature>
<evidence type="ECO:0000259" key="9">
    <source>
        <dbReference type="PROSITE" id="PS50109"/>
    </source>
</evidence>
<dbReference type="PROSITE" id="PS50110">
    <property type="entry name" value="RESPONSE_REGULATORY"/>
    <property type="match status" value="1"/>
</dbReference>
<evidence type="ECO:0000256" key="7">
    <source>
        <dbReference type="SAM" id="MobiDB-lite"/>
    </source>
</evidence>
<feature type="transmembrane region" description="Helical" evidence="8">
    <location>
        <begin position="233"/>
        <end position="252"/>
    </location>
</feature>
<dbReference type="PANTHER" id="PTHR43047:SF66">
    <property type="entry name" value="HISKA"/>
    <property type="match status" value="1"/>
</dbReference>